<dbReference type="Gene3D" id="1.10.1410.40">
    <property type="match status" value="1"/>
</dbReference>
<dbReference type="InterPro" id="IPR024810">
    <property type="entry name" value="MAB21L/cGLR"/>
</dbReference>
<evidence type="ECO:0000256" key="11">
    <source>
        <dbReference type="ARBA" id="ARBA00023211"/>
    </source>
</evidence>
<evidence type="ECO:0000256" key="3">
    <source>
        <dbReference type="ARBA" id="ARBA00008307"/>
    </source>
</evidence>
<dbReference type="GO" id="GO:0046872">
    <property type="term" value="F:metal ion binding"/>
    <property type="evidence" value="ECO:0007669"/>
    <property type="project" value="UniProtKB-KW"/>
</dbReference>
<keyword evidence="4" id="KW-0808">Transferase</keyword>
<name>A0A0K8TKK6_TABBR</name>
<keyword evidence="11" id="KW-0464">Manganese</keyword>
<dbReference type="InterPro" id="IPR046906">
    <property type="entry name" value="Mab-21_HhH/H2TH-like"/>
</dbReference>
<comment type="cofactor">
    <cofactor evidence="2">
        <name>Mg(2+)</name>
        <dbReference type="ChEBI" id="CHEBI:18420"/>
    </cofactor>
</comment>
<evidence type="ECO:0000313" key="14">
    <source>
        <dbReference type="EMBL" id="JAI14658.1"/>
    </source>
</evidence>
<keyword evidence="8" id="KW-0067">ATP-binding</keyword>
<accession>A0A0K8TKK6</accession>
<dbReference type="EMBL" id="GDAI01002945">
    <property type="protein sequence ID" value="JAI14658.1"/>
    <property type="molecule type" value="mRNA"/>
</dbReference>
<feature type="non-terminal residue" evidence="14">
    <location>
        <position position="1"/>
    </location>
</feature>
<dbReference type="InterPro" id="IPR046903">
    <property type="entry name" value="Mab-21-like_nuc_Trfase"/>
</dbReference>
<evidence type="ECO:0000256" key="4">
    <source>
        <dbReference type="ARBA" id="ARBA00022679"/>
    </source>
</evidence>
<evidence type="ECO:0000259" key="13">
    <source>
        <dbReference type="Pfam" id="PF20266"/>
    </source>
</evidence>
<evidence type="ECO:0000256" key="5">
    <source>
        <dbReference type="ARBA" id="ARBA00022695"/>
    </source>
</evidence>
<dbReference type="GO" id="GO:0005525">
    <property type="term" value="F:GTP binding"/>
    <property type="evidence" value="ECO:0007669"/>
    <property type="project" value="UniProtKB-KW"/>
</dbReference>
<sequence>EQVMQKINKFVTIDKCDRSVYTSDFDNVRHHIFNEMKEVDMAFAKIASSPCLGGSYADNVRVAKPDEFDLVIQLQLPDQQLVQITYATHLPGFVKLNVADLLKKIEKETHNAVLYKKLKTLVDDNNNLVQAKFHQWMQSIIANVFKKYPDGKLKINGKIYEFKHSIQGPAQTLDIKVGPRRFSIDFVPAIRFPTSIWHVKRPCPIQGRNKPWVAVPKPLKDRNGGFDQDNLYWITSFVDQERYFIEGKQALKPSIRLLKKLRDKHSLTNLKSYYIKTVFLWIVIEKENENDLNFWNKGLGAIFLY</sequence>
<keyword evidence="10" id="KW-0342">GTP-binding</keyword>
<keyword evidence="5" id="KW-0548">Nucleotidyltransferase</keyword>
<dbReference type="AlphaFoldDB" id="A0A0K8TKK6"/>
<dbReference type="PANTHER" id="PTHR10656:SF42">
    <property type="entry name" value="CYCLIC GMP-AMP SYNTHASE-LIKE PROTEIN-RELATED"/>
    <property type="match status" value="1"/>
</dbReference>
<proteinExistence type="evidence at transcript level"/>
<feature type="domain" description="Mab-21-like HhH/H2TH-like" evidence="13">
    <location>
        <begin position="251"/>
        <end position="304"/>
    </location>
</feature>
<dbReference type="Pfam" id="PF20266">
    <property type="entry name" value="Mab-21_C"/>
    <property type="match status" value="1"/>
</dbReference>
<protein>
    <submittedName>
        <fullName evidence="14">Uncharacterized protein</fullName>
    </submittedName>
</protein>
<dbReference type="SMART" id="SM01265">
    <property type="entry name" value="Mab-21"/>
    <property type="match status" value="1"/>
</dbReference>
<dbReference type="PANTHER" id="PTHR10656">
    <property type="entry name" value="CELL FATE DETERMINING PROTEIN MAB21-RELATED"/>
    <property type="match status" value="1"/>
</dbReference>
<evidence type="ECO:0000256" key="2">
    <source>
        <dbReference type="ARBA" id="ARBA00001946"/>
    </source>
</evidence>
<feature type="domain" description="Mab-21-like nucleotidyltransferase" evidence="12">
    <location>
        <begin position="56"/>
        <end position="246"/>
    </location>
</feature>
<evidence type="ECO:0000256" key="6">
    <source>
        <dbReference type="ARBA" id="ARBA00022723"/>
    </source>
</evidence>
<keyword evidence="7" id="KW-0547">Nucleotide-binding</keyword>
<evidence type="ECO:0000256" key="7">
    <source>
        <dbReference type="ARBA" id="ARBA00022741"/>
    </source>
</evidence>
<dbReference type="GO" id="GO:0016779">
    <property type="term" value="F:nucleotidyltransferase activity"/>
    <property type="evidence" value="ECO:0007669"/>
    <property type="project" value="UniProtKB-KW"/>
</dbReference>
<dbReference type="GO" id="GO:0005524">
    <property type="term" value="F:ATP binding"/>
    <property type="evidence" value="ECO:0007669"/>
    <property type="project" value="UniProtKB-KW"/>
</dbReference>
<evidence type="ECO:0000256" key="8">
    <source>
        <dbReference type="ARBA" id="ARBA00022840"/>
    </source>
</evidence>
<evidence type="ECO:0000259" key="12">
    <source>
        <dbReference type="Pfam" id="PF03281"/>
    </source>
</evidence>
<organism evidence="14">
    <name type="scientific">Tabanus bromius</name>
    <name type="common">Band-eyed brown horse fly</name>
    <dbReference type="NCBI Taxonomy" id="304241"/>
    <lineage>
        <taxon>Eukaryota</taxon>
        <taxon>Metazoa</taxon>
        <taxon>Ecdysozoa</taxon>
        <taxon>Arthropoda</taxon>
        <taxon>Hexapoda</taxon>
        <taxon>Insecta</taxon>
        <taxon>Pterygota</taxon>
        <taxon>Neoptera</taxon>
        <taxon>Endopterygota</taxon>
        <taxon>Diptera</taxon>
        <taxon>Brachycera</taxon>
        <taxon>Tabanomorpha</taxon>
        <taxon>Tabanoidea</taxon>
        <taxon>Tabanidae</taxon>
        <taxon>Tabanus</taxon>
    </lineage>
</organism>
<keyword evidence="9" id="KW-0460">Magnesium</keyword>
<evidence type="ECO:0000256" key="10">
    <source>
        <dbReference type="ARBA" id="ARBA00023134"/>
    </source>
</evidence>
<dbReference type="Gene3D" id="3.30.460.90">
    <property type="match status" value="1"/>
</dbReference>
<comment type="similarity">
    <text evidence="3">Belongs to the mab-21 family.</text>
</comment>
<feature type="non-terminal residue" evidence="14">
    <location>
        <position position="305"/>
    </location>
</feature>
<reference evidence="14" key="1">
    <citation type="journal article" date="2015" name="Insect Biochem. Mol. Biol.">
        <title>An insight into the sialome of the horse fly, Tabanus bromius.</title>
        <authorList>
            <person name="Ribeiro J.M."/>
            <person name="Kazimirova M."/>
            <person name="Takac P."/>
            <person name="Andersen J.F."/>
            <person name="Francischetti I.M."/>
        </authorList>
    </citation>
    <scope>NUCLEOTIDE SEQUENCE</scope>
</reference>
<evidence type="ECO:0000256" key="1">
    <source>
        <dbReference type="ARBA" id="ARBA00001936"/>
    </source>
</evidence>
<evidence type="ECO:0000256" key="9">
    <source>
        <dbReference type="ARBA" id="ARBA00022842"/>
    </source>
</evidence>
<keyword evidence="6" id="KW-0479">Metal-binding</keyword>
<dbReference type="Pfam" id="PF03281">
    <property type="entry name" value="Mab-21"/>
    <property type="match status" value="1"/>
</dbReference>
<comment type="cofactor">
    <cofactor evidence="1">
        <name>Mn(2+)</name>
        <dbReference type="ChEBI" id="CHEBI:29035"/>
    </cofactor>
</comment>